<dbReference type="GO" id="GO:0004497">
    <property type="term" value="F:monooxygenase activity"/>
    <property type="evidence" value="ECO:0007669"/>
    <property type="project" value="UniProtKB-KW"/>
</dbReference>
<evidence type="ECO:0000313" key="2">
    <source>
        <dbReference type="EMBL" id="MCE2596283.1"/>
    </source>
</evidence>
<evidence type="ECO:0000259" key="1">
    <source>
        <dbReference type="Pfam" id="PF03992"/>
    </source>
</evidence>
<dbReference type="RefSeq" id="WP_233053928.1">
    <property type="nucleotide sequence ID" value="NZ_JAIMJA010000017.1"/>
</dbReference>
<dbReference type="InterPro" id="IPR007138">
    <property type="entry name" value="ABM_dom"/>
</dbReference>
<dbReference type="Gene3D" id="3.30.70.100">
    <property type="match status" value="1"/>
</dbReference>
<dbReference type="Proteomes" id="UP001201273">
    <property type="component" value="Unassembled WGS sequence"/>
</dbReference>
<proteinExistence type="predicted"/>
<evidence type="ECO:0000313" key="3">
    <source>
        <dbReference type="Proteomes" id="UP001201273"/>
    </source>
</evidence>
<dbReference type="EMBL" id="JAIMJA010000017">
    <property type="protein sequence ID" value="MCE2596283.1"/>
    <property type="molecule type" value="Genomic_DNA"/>
</dbReference>
<protein>
    <submittedName>
        <fullName evidence="2">Antibiotic biosynthesis monooxygenase</fullName>
    </submittedName>
</protein>
<accession>A0ABS8WF11</accession>
<keyword evidence="3" id="KW-1185">Reference proteome</keyword>
<comment type="caution">
    <text evidence="2">The sequence shown here is derived from an EMBL/GenBank/DDBJ whole genome shotgun (WGS) entry which is preliminary data.</text>
</comment>
<sequence>MFVVLYQWQLKPERLRYFQEGWTEIVHRNIEKYGALGSKLHKGSDNNWYSYSQWTSKACWEAAFNMDDSHQEARKKMVSAILRNYPPVLMTPILDHLVSDEMITPPYL</sequence>
<dbReference type="InterPro" id="IPR011008">
    <property type="entry name" value="Dimeric_a/b-barrel"/>
</dbReference>
<keyword evidence="2" id="KW-0560">Oxidoreductase</keyword>
<organism evidence="2 3">
    <name type="scientific">Motilimonas cestriensis</name>
    <dbReference type="NCBI Taxonomy" id="2742685"/>
    <lineage>
        <taxon>Bacteria</taxon>
        <taxon>Pseudomonadati</taxon>
        <taxon>Pseudomonadota</taxon>
        <taxon>Gammaproteobacteria</taxon>
        <taxon>Alteromonadales</taxon>
        <taxon>Alteromonadales genera incertae sedis</taxon>
        <taxon>Motilimonas</taxon>
    </lineage>
</organism>
<keyword evidence="2" id="KW-0503">Monooxygenase</keyword>
<gene>
    <name evidence="2" type="ORF">K6Y31_15890</name>
</gene>
<dbReference type="SUPFAM" id="SSF54909">
    <property type="entry name" value="Dimeric alpha+beta barrel"/>
    <property type="match status" value="1"/>
</dbReference>
<feature type="domain" description="ABM" evidence="1">
    <location>
        <begin position="1"/>
        <end position="69"/>
    </location>
</feature>
<reference evidence="2 3" key="1">
    <citation type="journal article" date="2022" name="Environ. Microbiol. Rep.">
        <title>Eco-phylogenetic analyses reveal divergent evolution of vitamin B12 metabolism in the marine bacterial family 'Psychromonadaceae'.</title>
        <authorList>
            <person name="Jin X."/>
            <person name="Yang Y."/>
            <person name="Cao H."/>
            <person name="Gao B."/>
            <person name="Zhao Z."/>
        </authorList>
    </citation>
    <scope>NUCLEOTIDE SEQUENCE [LARGE SCALE GENOMIC DNA]</scope>
    <source>
        <strain evidence="2 3">MKS20</strain>
    </source>
</reference>
<name>A0ABS8WF11_9GAMM</name>
<dbReference type="Pfam" id="PF03992">
    <property type="entry name" value="ABM"/>
    <property type="match status" value="1"/>
</dbReference>